<reference evidence="2 3" key="1">
    <citation type="submission" date="2024-07" db="EMBL/GenBank/DDBJ databases">
        <title>Description of Labrys sedimenti sp. nov., isolated from a diclofenac-degrading enrichment culture.</title>
        <authorList>
            <person name="Tancsics A."/>
            <person name="Csepanyi A."/>
        </authorList>
    </citation>
    <scope>NUCLEOTIDE SEQUENCE [LARGE SCALE GENOMIC DNA]</scope>
    <source>
        <strain evidence="2 3">LMG 23578</strain>
    </source>
</reference>
<feature type="region of interest" description="Disordered" evidence="1">
    <location>
        <begin position="51"/>
        <end position="74"/>
    </location>
</feature>
<protein>
    <recommendedName>
        <fullName evidence="4">DUF1127 domain-containing protein</fullName>
    </recommendedName>
</protein>
<comment type="caution">
    <text evidence="2">The sequence shown here is derived from an EMBL/GenBank/DDBJ whole genome shotgun (WGS) entry which is preliminary data.</text>
</comment>
<feature type="region of interest" description="Disordered" evidence="1">
    <location>
        <begin position="16"/>
        <end position="37"/>
    </location>
</feature>
<evidence type="ECO:0000256" key="1">
    <source>
        <dbReference type="SAM" id="MobiDB-lite"/>
    </source>
</evidence>
<keyword evidence="3" id="KW-1185">Reference proteome</keyword>
<dbReference type="Proteomes" id="UP001555786">
    <property type="component" value="Unassembled WGS sequence"/>
</dbReference>
<proteinExistence type="predicted"/>
<sequence length="74" mass="8450">MTMAQIGYIEQPCLQESAAERNKSRSTNPRTVPKKRLRGLSDRLLRDIGVIDGHEKNDQPQPAACARDLIDRYR</sequence>
<dbReference type="EMBL" id="JBFNQD010000003">
    <property type="protein sequence ID" value="MEW9306394.1"/>
    <property type="molecule type" value="Genomic_DNA"/>
</dbReference>
<dbReference type="RefSeq" id="WP_367624151.1">
    <property type="nucleotide sequence ID" value="NZ_JBFNQD010000003.1"/>
</dbReference>
<evidence type="ECO:0008006" key="4">
    <source>
        <dbReference type="Google" id="ProtNLM"/>
    </source>
</evidence>
<organism evidence="2 3">
    <name type="scientific">Labrys neptuniae</name>
    <dbReference type="NCBI Taxonomy" id="376174"/>
    <lineage>
        <taxon>Bacteria</taxon>
        <taxon>Pseudomonadati</taxon>
        <taxon>Pseudomonadota</taxon>
        <taxon>Alphaproteobacteria</taxon>
        <taxon>Hyphomicrobiales</taxon>
        <taxon>Xanthobacteraceae</taxon>
        <taxon>Labrys</taxon>
    </lineage>
</organism>
<evidence type="ECO:0000313" key="2">
    <source>
        <dbReference type="EMBL" id="MEW9306394.1"/>
    </source>
</evidence>
<evidence type="ECO:0000313" key="3">
    <source>
        <dbReference type="Proteomes" id="UP001555786"/>
    </source>
</evidence>
<gene>
    <name evidence="2" type="ORF">ABXS05_12655</name>
</gene>
<accession>A0ABV3PM60</accession>
<name>A0ABV3PM60_9HYPH</name>